<feature type="compositionally biased region" description="Polar residues" evidence="1">
    <location>
        <begin position="440"/>
        <end position="467"/>
    </location>
</feature>
<dbReference type="Proteomes" id="UP001174694">
    <property type="component" value="Unassembled WGS sequence"/>
</dbReference>
<dbReference type="InterPro" id="IPR021264">
    <property type="entry name" value="AFUB_079030/YDR124W-like"/>
</dbReference>
<proteinExistence type="predicted"/>
<comment type="caution">
    <text evidence="3">The sequence shown here is derived from an EMBL/GenBank/DDBJ whole genome shotgun (WGS) entry which is preliminary data.</text>
</comment>
<feature type="region of interest" description="Disordered" evidence="1">
    <location>
        <begin position="358"/>
        <end position="481"/>
    </location>
</feature>
<feature type="region of interest" description="Disordered" evidence="1">
    <location>
        <begin position="1"/>
        <end position="43"/>
    </location>
</feature>
<feature type="domain" description="Subtelomeric hrmA-associated cluster protein AFUB-079030/YDR124W-like helical bundle" evidence="2">
    <location>
        <begin position="186"/>
        <end position="333"/>
    </location>
</feature>
<dbReference type="EMBL" id="JANBVO010000004">
    <property type="protein sequence ID" value="KAJ9154838.1"/>
    <property type="molecule type" value="Genomic_DNA"/>
</dbReference>
<feature type="compositionally biased region" description="Basic and acidic residues" evidence="1">
    <location>
        <begin position="1"/>
        <end position="11"/>
    </location>
</feature>
<feature type="compositionally biased region" description="Acidic residues" evidence="1">
    <location>
        <begin position="362"/>
        <end position="378"/>
    </location>
</feature>
<dbReference type="PANTHER" id="PTHR36102:SF1">
    <property type="entry name" value="YDR124W-LIKE HELICAL BUNDLE DOMAIN-CONTAINING PROTEIN"/>
    <property type="match status" value="1"/>
</dbReference>
<feature type="compositionally biased region" description="Basic and acidic residues" evidence="1">
    <location>
        <begin position="28"/>
        <end position="40"/>
    </location>
</feature>
<evidence type="ECO:0000313" key="4">
    <source>
        <dbReference type="Proteomes" id="UP001174694"/>
    </source>
</evidence>
<accession>A0AA38VVH0</accession>
<evidence type="ECO:0000256" key="1">
    <source>
        <dbReference type="SAM" id="MobiDB-lite"/>
    </source>
</evidence>
<gene>
    <name evidence="3" type="ORF">NKR23_g2420</name>
</gene>
<dbReference type="InterPro" id="IPR047092">
    <property type="entry name" value="AFUB_07903/YDR124W-like_hel"/>
</dbReference>
<feature type="compositionally biased region" description="Polar residues" evidence="1">
    <location>
        <begin position="391"/>
        <end position="421"/>
    </location>
</feature>
<protein>
    <recommendedName>
        <fullName evidence="2">Subtelomeric hrmA-associated cluster protein AFUB-079030/YDR124W-like helical bundle domain-containing protein</fullName>
    </recommendedName>
</protein>
<dbReference type="PANTHER" id="PTHR36102">
    <property type="entry name" value="CHROMOSOME 10, WHOLE GENOME SHOTGUN SEQUENCE"/>
    <property type="match status" value="1"/>
</dbReference>
<dbReference type="Pfam" id="PF11001">
    <property type="entry name" value="AFUB_07903_YDR124W_hel"/>
    <property type="match status" value="1"/>
</dbReference>
<evidence type="ECO:0000259" key="2">
    <source>
        <dbReference type="Pfam" id="PF11001"/>
    </source>
</evidence>
<dbReference type="AlphaFoldDB" id="A0AA38VVH0"/>
<keyword evidence="4" id="KW-1185">Reference proteome</keyword>
<name>A0AA38VVH0_9PEZI</name>
<reference evidence="3" key="1">
    <citation type="submission" date="2022-07" db="EMBL/GenBank/DDBJ databases">
        <title>Fungi with potential for degradation of polypropylene.</title>
        <authorList>
            <person name="Gostincar C."/>
        </authorList>
    </citation>
    <scope>NUCLEOTIDE SEQUENCE</scope>
    <source>
        <strain evidence="3">EXF-13308</strain>
    </source>
</reference>
<organism evidence="3 4">
    <name type="scientific">Pleurostoma richardsiae</name>
    <dbReference type="NCBI Taxonomy" id="41990"/>
    <lineage>
        <taxon>Eukaryota</taxon>
        <taxon>Fungi</taxon>
        <taxon>Dikarya</taxon>
        <taxon>Ascomycota</taxon>
        <taxon>Pezizomycotina</taxon>
        <taxon>Sordariomycetes</taxon>
        <taxon>Sordariomycetidae</taxon>
        <taxon>Calosphaeriales</taxon>
        <taxon>Pleurostomataceae</taxon>
        <taxon>Pleurostoma</taxon>
    </lineage>
</organism>
<evidence type="ECO:0000313" key="3">
    <source>
        <dbReference type="EMBL" id="KAJ9154838.1"/>
    </source>
</evidence>
<sequence length="608" mass="68716">MVQDQWPREPPRPTYYQYDRLPGDQPGDDGRYHETQDGRRPPISVGRALREQCNIPAQHYFVAAVLDDGTTQIFAGPNPIPPNTINSFFSMDRYLRWIQRQGSSAATSPLVGEPDFPFDDYHRSSIGADLGGRRYDRRRTQGADAFDDESVYKTRKKARTHTFRRDQDQADDEPQVQVVPSRRGIKIGNNKEVWDFCDQRFKNLQQTACKLIAKAWVKLVEPKKQSTHPYTGKEEKAPDWWPKPWGPNRDERVRHKEPDHLYKKERVYLLNHILRMIVEPNHKQHLDIQKLNLNVAKLEEATLEALSAFFADKEHPDNAKKKPFLKEIFKVARYEERYKNGEIDADTEVYVMADDKIPENYQSDDGDGPASKDEEEQDQIPAPSSVPPNLSPTKTTSQGMILTNTADQGPTGSLQGSSFMSNLPVRPPHYQSPLVPAELSGSQQSYVEGGSLSVNSQAPLQPPSAMSLQEPYPDPHGASRRQTMFASPTEYANPPGPALYQGWQQSTTAPSNSPMYAFTQQHQAPQQGPFVQQPAVPIAAAPPYLGQSFDGIHRATYDPNQSTMFRNNSVPPVTVPHTQAYPSYLPHDTRELHPVELKADPLLRGPMH</sequence>